<feature type="region of interest" description="Disordered" evidence="2">
    <location>
        <begin position="51"/>
        <end position="72"/>
    </location>
</feature>
<sequence length="97" mass="11154">LDIDMLVSLLRLENARDVCVIKVPPEVKHTDSSVTESGTCLHETLTCHRRPRGENVKYPRRKSGPPVKTERKDDDDWLCVDFGSMVIHWMPPESRNL</sequence>
<dbReference type="InterPro" id="IPR043519">
    <property type="entry name" value="NT_sf"/>
</dbReference>
<dbReference type="EMBL" id="CAAGRJ010028228">
    <property type="protein sequence ID" value="VFV39997.1"/>
    <property type="molecule type" value="Genomic_DNA"/>
</dbReference>
<evidence type="ECO:0000256" key="2">
    <source>
        <dbReference type="SAM" id="MobiDB-lite"/>
    </source>
</evidence>
<dbReference type="PANTHER" id="PTHR21043">
    <property type="entry name" value="IOJAP SUPERFAMILY ORTHOLOG"/>
    <property type="match status" value="1"/>
</dbReference>
<organism evidence="3 4">
    <name type="scientific">Lynx pardinus</name>
    <name type="common">Iberian lynx</name>
    <name type="synonym">Felis pardina</name>
    <dbReference type="NCBI Taxonomy" id="191816"/>
    <lineage>
        <taxon>Eukaryota</taxon>
        <taxon>Metazoa</taxon>
        <taxon>Chordata</taxon>
        <taxon>Craniata</taxon>
        <taxon>Vertebrata</taxon>
        <taxon>Euteleostomi</taxon>
        <taxon>Mammalia</taxon>
        <taxon>Eutheria</taxon>
        <taxon>Laurasiatheria</taxon>
        <taxon>Carnivora</taxon>
        <taxon>Feliformia</taxon>
        <taxon>Felidae</taxon>
        <taxon>Felinae</taxon>
        <taxon>Lynx</taxon>
    </lineage>
</organism>
<dbReference type="AlphaFoldDB" id="A0A485P5N5"/>
<reference evidence="3 4" key="1">
    <citation type="submission" date="2019-01" db="EMBL/GenBank/DDBJ databases">
        <authorList>
            <person name="Alioto T."/>
            <person name="Alioto T."/>
        </authorList>
    </citation>
    <scope>NUCLEOTIDE SEQUENCE [LARGE SCALE GENOMIC DNA]</scope>
</reference>
<evidence type="ECO:0000313" key="4">
    <source>
        <dbReference type="Proteomes" id="UP000386466"/>
    </source>
</evidence>
<dbReference type="GO" id="GO:0017148">
    <property type="term" value="P:negative regulation of translation"/>
    <property type="evidence" value="ECO:0007669"/>
    <property type="project" value="TreeGrafter"/>
</dbReference>
<keyword evidence="4" id="KW-1185">Reference proteome</keyword>
<proteinExistence type="inferred from homology"/>
<evidence type="ECO:0000313" key="3">
    <source>
        <dbReference type="EMBL" id="VFV39997.1"/>
    </source>
</evidence>
<name>A0A485P5N5_LYNPA</name>
<dbReference type="Pfam" id="PF02410">
    <property type="entry name" value="RsfS"/>
    <property type="match status" value="1"/>
</dbReference>
<dbReference type="InterPro" id="IPR004394">
    <property type="entry name" value="Iojap/RsfS/C7orf30"/>
</dbReference>
<dbReference type="GO" id="GO:0043023">
    <property type="term" value="F:ribosomal large subunit binding"/>
    <property type="evidence" value="ECO:0007669"/>
    <property type="project" value="TreeGrafter"/>
</dbReference>
<dbReference type="Proteomes" id="UP000386466">
    <property type="component" value="Unassembled WGS sequence"/>
</dbReference>
<protein>
    <submittedName>
        <fullName evidence="3">Uncharacterized protein</fullName>
    </submittedName>
</protein>
<accession>A0A485P5N5</accession>
<dbReference type="GO" id="GO:0090071">
    <property type="term" value="P:negative regulation of ribosome biogenesis"/>
    <property type="evidence" value="ECO:0007669"/>
    <property type="project" value="TreeGrafter"/>
</dbReference>
<dbReference type="GO" id="GO:0005739">
    <property type="term" value="C:mitochondrion"/>
    <property type="evidence" value="ECO:0007669"/>
    <property type="project" value="TreeGrafter"/>
</dbReference>
<dbReference type="Gene3D" id="3.30.460.10">
    <property type="entry name" value="Beta Polymerase, domain 2"/>
    <property type="match status" value="1"/>
</dbReference>
<gene>
    <name evidence="3" type="ORF">LYPA_23C020940</name>
</gene>
<comment type="similarity">
    <text evidence="1">Belongs to the Iojap/RsfS family.</text>
</comment>
<evidence type="ECO:0000256" key="1">
    <source>
        <dbReference type="ARBA" id="ARBA00010574"/>
    </source>
</evidence>
<feature type="non-terminal residue" evidence="3">
    <location>
        <position position="1"/>
    </location>
</feature>
<dbReference type="PANTHER" id="PTHR21043:SF0">
    <property type="entry name" value="MITOCHONDRIAL ASSEMBLY OF RIBOSOMAL LARGE SUBUNIT PROTEIN 1"/>
    <property type="match status" value="1"/>
</dbReference>
<dbReference type="SUPFAM" id="SSF81301">
    <property type="entry name" value="Nucleotidyltransferase"/>
    <property type="match status" value="1"/>
</dbReference>